<dbReference type="OrthoDB" id="5135333at2759"/>
<evidence type="ECO:0000259" key="1">
    <source>
        <dbReference type="Pfam" id="PF06985"/>
    </source>
</evidence>
<dbReference type="EMBL" id="VFLP01000020">
    <property type="protein sequence ID" value="TRX94669.1"/>
    <property type="molecule type" value="Genomic_DNA"/>
</dbReference>
<keyword evidence="3" id="KW-1185">Reference proteome</keyword>
<dbReference type="Pfam" id="PF06985">
    <property type="entry name" value="HET"/>
    <property type="match status" value="1"/>
</dbReference>
<protein>
    <recommendedName>
        <fullName evidence="1">Heterokaryon incompatibility domain-containing protein</fullName>
    </recommendedName>
</protein>
<name>A0A553I389_9PEZI</name>
<proteinExistence type="predicted"/>
<organism evidence="2 3">
    <name type="scientific">Xylaria flabelliformis</name>
    <dbReference type="NCBI Taxonomy" id="2512241"/>
    <lineage>
        <taxon>Eukaryota</taxon>
        <taxon>Fungi</taxon>
        <taxon>Dikarya</taxon>
        <taxon>Ascomycota</taxon>
        <taxon>Pezizomycotina</taxon>
        <taxon>Sordariomycetes</taxon>
        <taxon>Xylariomycetidae</taxon>
        <taxon>Xylariales</taxon>
        <taxon>Xylariaceae</taxon>
        <taxon>Xylaria</taxon>
    </lineage>
</organism>
<dbReference type="PANTHER" id="PTHR33112:SF12">
    <property type="entry name" value="HETEROKARYON INCOMPATIBILITY DOMAIN-CONTAINING PROTEIN"/>
    <property type="match status" value="1"/>
</dbReference>
<dbReference type="InterPro" id="IPR010730">
    <property type="entry name" value="HET"/>
</dbReference>
<dbReference type="PANTHER" id="PTHR33112">
    <property type="entry name" value="DOMAIN PROTEIN, PUTATIVE-RELATED"/>
    <property type="match status" value="1"/>
</dbReference>
<reference evidence="3" key="1">
    <citation type="submission" date="2019-06" db="EMBL/GenBank/DDBJ databases">
        <title>Draft genome sequence of the griseofulvin-producing fungus Xylaria cubensis strain G536.</title>
        <authorList>
            <person name="Mead M.E."/>
            <person name="Raja H.A."/>
            <person name="Steenwyk J.L."/>
            <person name="Knowles S.L."/>
            <person name="Oberlies N.H."/>
            <person name="Rokas A."/>
        </authorList>
    </citation>
    <scope>NUCLEOTIDE SEQUENCE [LARGE SCALE GENOMIC DNA]</scope>
    <source>
        <strain evidence="3">G536</strain>
    </source>
</reference>
<gene>
    <name evidence="2" type="ORF">FHL15_004441</name>
</gene>
<evidence type="ECO:0000313" key="2">
    <source>
        <dbReference type="EMBL" id="TRX94669.1"/>
    </source>
</evidence>
<dbReference type="STRING" id="2512241.A0A553I389"/>
<evidence type="ECO:0000313" key="3">
    <source>
        <dbReference type="Proteomes" id="UP000319160"/>
    </source>
</evidence>
<dbReference type="Proteomes" id="UP000319160">
    <property type="component" value="Unassembled WGS sequence"/>
</dbReference>
<comment type="caution">
    <text evidence="2">The sequence shown here is derived from an EMBL/GenBank/DDBJ whole genome shotgun (WGS) entry which is preliminary data.</text>
</comment>
<accession>A0A553I389</accession>
<dbReference type="AlphaFoldDB" id="A0A553I389"/>
<feature type="domain" description="Heterokaryon incompatibility" evidence="1">
    <location>
        <begin position="266"/>
        <end position="411"/>
    </location>
</feature>
<sequence>MVTYDLCQFCRSTDWEQLLTGVFNPKSAKLEIGQVKCGEHNLGIVRSNEDICGLCNLIGRASRSLKSWWPIAEFLDRPEQITCAFFNGRNRLGSGLLTGSISQTQSLLDQLFSELQPNYSSVNLIKQEFFDSLRERGAVLDSLEPTTGGPRKNNSLNRLLVLAGLTPVKATAQTFIQLHPCLYPLPTVEDYVNEASPSTIFPTGRIVRPEVNVLLLKKWYDTCLQGHGTACEQPSWLAPGVAWPRNLRLIDVVRRCIVDVPTACPYFTLSYVWGSEKEPLQSTTQNIATLQASDSLNSCALPKTIEDAIWLTREMGVDYLWIDRLCVIQDSDTDKAIQIPQMDLIYSSAYLTIIASSGTAIDGLAGINNRPRNIDQPTARVAENLSVMNVLRLDGAYVTSAWRTRGWTFQEGLCSRRALVITRDQVFWSCETARCCETIAFEDFPTAVKPGDNIWSVLSGHQVFGEFGGANFTYGELGSMVAAYNKRHLSIQGDVLNAFTGVLRRVSLNSGHEFYWGHSVSCMFDISLAWLNIVFFYDADLSDDKVPIRRRGMHRVRATDGSSYDVPFPSWSWLGWMHLQGVTRVIPKQVNIAPELNIMKLDIYGKAAPLSTSDNKLEDLNKVNMYGIDASTSAGWKQDTTIPPHMLRVDDEDEFRDSGRLLFWTSHAELETKEGKIYSSSSGEEIGELLPLSPSQITKPEGRRSFIVVSRKLDDYRYNNVRAERRLYLLLVDWVDRDKYVAERSCAAEVDEGAWVGQKREWVLVTLG</sequence>